<evidence type="ECO:0000313" key="2">
    <source>
        <dbReference type="Proteomes" id="UP001345963"/>
    </source>
</evidence>
<dbReference type="InterPro" id="IPR013761">
    <property type="entry name" value="SAM/pointed_sf"/>
</dbReference>
<organism evidence="1 2">
    <name type="scientific">Ataeniobius toweri</name>
    <dbReference type="NCBI Taxonomy" id="208326"/>
    <lineage>
        <taxon>Eukaryota</taxon>
        <taxon>Metazoa</taxon>
        <taxon>Chordata</taxon>
        <taxon>Craniata</taxon>
        <taxon>Vertebrata</taxon>
        <taxon>Euteleostomi</taxon>
        <taxon>Actinopterygii</taxon>
        <taxon>Neopterygii</taxon>
        <taxon>Teleostei</taxon>
        <taxon>Neoteleostei</taxon>
        <taxon>Acanthomorphata</taxon>
        <taxon>Ovalentaria</taxon>
        <taxon>Atherinomorphae</taxon>
        <taxon>Cyprinodontiformes</taxon>
        <taxon>Goodeidae</taxon>
        <taxon>Ataeniobius</taxon>
    </lineage>
</organism>
<protein>
    <submittedName>
        <fullName evidence="1">Lethal(3)malignant brain tumor-like protein 1</fullName>
    </submittedName>
</protein>
<dbReference type="Gene3D" id="1.10.150.50">
    <property type="entry name" value="Transcription Factor, Ets-1"/>
    <property type="match status" value="1"/>
</dbReference>
<reference evidence="1 2" key="1">
    <citation type="submission" date="2021-07" db="EMBL/GenBank/DDBJ databases">
        <authorList>
            <person name="Palmer J.M."/>
        </authorList>
    </citation>
    <scope>NUCLEOTIDE SEQUENCE [LARGE SCALE GENOMIC DNA]</scope>
    <source>
        <strain evidence="1 2">AT_MEX2019</strain>
        <tissue evidence="1">Muscle</tissue>
    </source>
</reference>
<dbReference type="Proteomes" id="UP001345963">
    <property type="component" value="Unassembled WGS sequence"/>
</dbReference>
<proteinExistence type="predicted"/>
<gene>
    <name evidence="1" type="primary">L3MBTL1_2</name>
    <name evidence="1" type="ORF">ATANTOWER_028270</name>
</gene>
<sequence length="95" mass="10783">MSSEGMYPSLFMSALSGQSDRTLSLCWEQHCKLLPGVQGIHASQVATWSVDEVFRFVQNLIGCEEQARLFKEEAGFWSRRKIQWRKAGRCGNSTP</sequence>
<evidence type="ECO:0000313" key="1">
    <source>
        <dbReference type="EMBL" id="MED6250274.1"/>
    </source>
</evidence>
<name>A0ABU7BKK6_9TELE</name>
<accession>A0ABU7BKK6</accession>
<dbReference type="EMBL" id="JAHUTI010056244">
    <property type="protein sequence ID" value="MED6250274.1"/>
    <property type="molecule type" value="Genomic_DNA"/>
</dbReference>
<comment type="caution">
    <text evidence="1">The sequence shown here is derived from an EMBL/GenBank/DDBJ whole genome shotgun (WGS) entry which is preliminary data.</text>
</comment>
<keyword evidence="2" id="KW-1185">Reference proteome</keyword>